<keyword evidence="5 6" id="KW-0676">Redox-active center</keyword>
<dbReference type="Proteomes" id="UP000198816">
    <property type="component" value="Unassembled WGS sequence"/>
</dbReference>
<dbReference type="STRING" id="1058.SAMN05421783_10738"/>
<evidence type="ECO:0000256" key="3">
    <source>
        <dbReference type="ARBA" id="ARBA00023157"/>
    </source>
</evidence>
<dbReference type="SUPFAM" id="SSF64397">
    <property type="entry name" value="Hsp33 domain"/>
    <property type="match status" value="1"/>
</dbReference>
<feature type="disulfide bond" description="Redox-active" evidence="6">
    <location>
        <begin position="226"/>
        <end position="228"/>
    </location>
</feature>
<dbReference type="OrthoDB" id="9793753at2"/>
<comment type="subcellular location">
    <subcellularLocation>
        <location evidence="6">Cytoplasm</location>
    </subcellularLocation>
</comment>
<dbReference type="AlphaFoldDB" id="A0A1H2VJ09"/>
<keyword evidence="8" id="KW-1185">Reference proteome</keyword>
<evidence type="ECO:0000256" key="4">
    <source>
        <dbReference type="ARBA" id="ARBA00023186"/>
    </source>
</evidence>
<dbReference type="GO" id="GO:0042026">
    <property type="term" value="P:protein refolding"/>
    <property type="evidence" value="ECO:0007669"/>
    <property type="project" value="TreeGrafter"/>
</dbReference>
<keyword evidence="3 6" id="KW-1015">Disulfide bond</keyword>
<dbReference type="InterPro" id="IPR016153">
    <property type="entry name" value="Heat_shock_Hsp33_N"/>
</dbReference>
<keyword evidence="4 6" id="KW-0143">Chaperone</keyword>
<accession>A0A1H2VJ09</accession>
<dbReference type="InterPro" id="IPR000397">
    <property type="entry name" value="Heat_shock_Hsp33"/>
</dbReference>
<dbReference type="PANTHER" id="PTHR30111">
    <property type="entry name" value="33 KDA CHAPERONIN"/>
    <property type="match status" value="1"/>
</dbReference>
<dbReference type="PANTHER" id="PTHR30111:SF1">
    <property type="entry name" value="33 KDA CHAPERONIN"/>
    <property type="match status" value="1"/>
</dbReference>
<dbReference type="Pfam" id="PF01430">
    <property type="entry name" value="HSP33"/>
    <property type="match status" value="1"/>
</dbReference>
<comment type="similarity">
    <text evidence="6">Belongs to the HSP33 family.</text>
</comment>
<dbReference type="HAMAP" id="MF_00117">
    <property type="entry name" value="HslO"/>
    <property type="match status" value="1"/>
</dbReference>
<proteinExistence type="inferred from homology"/>
<dbReference type="GO" id="GO:0044183">
    <property type="term" value="F:protein folding chaperone"/>
    <property type="evidence" value="ECO:0007669"/>
    <property type="project" value="TreeGrafter"/>
</dbReference>
<keyword evidence="1 6" id="KW-0963">Cytoplasm</keyword>
<sequence length="290" mass="31970">MSDSDRLYRFTFENIGIRGNLVHLDATWRAVLGAHPYPEAVRDPLGESLAAVTLLASTIKFEGSLILQAQGKGPIRTLVAQATHEHKVRGLARWEGEVPAEGTLAARFGQGHLALTIERRGAEPYQGIVPLEGADLSAAIERYFVDSEQLPTRLWLTAGEHRAAGLLLQRLPGEGLSDEDWARIGILADTLTREELTGQSAGDLLYRLFNEESIRLFEPEPIAFRCGCSRTRIEETLKLLGPAEVDDILAEEGAVSVTCEFCNRNYAFDAVDAKQLFAELTRHEPSPSQH</sequence>
<dbReference type="EMBL" id="FNNZ01000007">
    <property type="protein sequence ID" value="SDW68210.1"/>
    <property type="molecule type" value="Genomic_DNA"/>
</dbReference>
<gene>
    <name evidence="6" type="primary">hslO</name>
    <name evidence="7" type="ORF">SAMN05421783_10738</name>
</gene>
<evidence type="ECO:0000256" key="5">
    <source>
        <dbReference type="ARBA" id="ARBA00023284"/>
    </source>
</evidence>
<reference evidence="8" key="1">
    <citation type="submission" date="2016-10" db="EMBL/GenBank/DDBJ databases">
        <authorList>
            <person name="Varghese N."/>
            <person name="Submissions S."/>
        </authorList>
    </citation>
    <scope>NUCLEOTIDE SEQUENCE [LARGE SCALE GENOMIC DNA]</scope>
    <source>
        <strain evidence="8">DSM 217</strain>
    </source>
</reference>
<keyword evidence="2 6" id="KW-0862">Zinc</keyword>
<dbReference type="GO" id="GO:0005737">
    <property type="term" value="C:cytoplasm"/>
    <property type="evidence" value="ECO:0007669"/>
    <property type="project" value="UniProtKB-SubCell"/>
</dbReference>
<evidence type="ECO:0000256" key="1">
    <source>
        <dbReference type="ARBA" id="ARBA00022490"/>
    </source>
</evidence>
<feature type="disulfide bond" description="Redox-active" evidence="6">
    <location>
        <begin position="259"/>
        <end position="262"/>
    </location>
</feature>
<dbReference type="SUPFAM" id="SSF118352">
    <property type="entry name" value="HSP33 redox switch-like"/>
    <property type="match status" value="1"/>
</dbReference>
<organism evidence="7 8">
    <name type="scientific">Thiocapsa roseopersicina</name>
    <dbReference type="NCBI Taxonomy" id="1058"/>
    <lineage>
        <taxon>Bacteria</taxon>
        <taxon>Pseudomonadati</taxon>
        <taxon>Pseudomonadota</taxon>
        <taxon>Gammaproteobacteria</taxon>
        <taxon>Chromatiales</taxon>
        <taxon>Chromatiaceae</taxon>
        <taxon>Thiocapsa</taxon>
    </lineage>
</organism>
<dbReference type="PIRSF" id="PIRSF005261">
    <property type="entry name" value="Heat_shock_Hsp33"/>
    <property type="match status" value="1"/>
</dbReference>
<name>A0A1H2VJ09_THIRO</name>
<dbReference type="NCBIfam" id="NF001033">
    <property type="entry name" value="PRK00114.1"/>
    <property type="match status" value="1"/>
</dbReference>
<dbReference type="Gene3D" id="3.90.1280.10">
    <property type="entry name" value="HSP33 redox switch-like"/>
    <property type="match status" value="1"/>
</dbReference>
<dbReference type="Gene3D" id="1.10.287.480">
    <property type="entry name" value="helix hairpin bin"/>
    <property type="match status" value="1"/>
</dbReference>
<evidence type="ECO:0000256" key="6">
    <source>
        <dbReference type="HAMAP-Rule" id="MF_00117"/>
    </source>
</evidence>
<dbReference type="RefSeq" id="WP_093030831.1">
    <property type="nucleotide sequence ID" value="NZ_FNNZ01000007.1"/>
</dbReference>
<evidence type="ECO:0000313" key="8">
    <source>
        <dbReference type="Proteomes" id="UP000198816"/>
    </source>
</evidence>
<comment type="function">
    <text evidence="6">Redox regulated molecular chaperone. Protects both thermally unfolding and oxidatively damaged proteins from irreversible aggregation. Plays an important role in the bacterial defense system toward oxidative stress.</text>
</comment>
<comment type="PTM">
    <text evidence="6">Under oxidizing conditions two disulfide bonds are formed involving the reactive cysteines. Under reducing conditions zinc is bound to the reactive cysteines and the protein is inactive.</text>
</comment>
<dbReference type="CDD" id="cd00498">
    <property type="entry name" value="Hsp33"/>
    <property type="match status" value="1"/>
</dbReference>
<protein>
    <recommendedName>
        <fullName evidence="6">33 kDa chaperonin</fullName>
    </recommendedName>
    <alternativeName>
        <fullName evidence="6">Heat shock protein 33 homolog</fullName>
        <shortName evidence="6">HSP33</shortName>
    </alternativeName>
</protein>
<dbReference type="GO" id="GO:0051082">
    <property type="term" value="F:unfolded protein binding"/>
    <property type="evidence" value="ECO:0007669"/>
    <property type="project" value="UniProtKB-UniRule"/>
</dbReference>
<evidence type="ECO:0000313" key="7">
    <source>
        <dbReference type="EMBL" id="SDW68210.1"/>
    </source>
</evidence>
<dbReference type="Gene3D" id="3.55.30.10">
    <property type="entry name" value="Hsp33 domain"/>
    <property type="match status" value="1"/>
</dbReference>
<dbReference type="InterPro" id="IPR023212">
    <property type="entry name" value="Hsp33_helix_hairpin_bin_dom_sf"/>
</dbReference>
<dbReference type="InterPro" id="IPR016154">
    <property type="entry name" value="Heat_shock_Hsp33_C"/>
</dbReference>
<evidence type="ECO:0000256" key="2">
    <source>
        <dbReference type="ARBA" id="ARBA00022833"/>
    </source>
</evidence>